<gene>
    <name evidence="8" type="ORF">TRFO_35731</name>
</gene>
<dbReference type="InterPro" id="IPR043129">
    <property type="entry name" value="ATPase_NBD"/>
</dbReference>
<keyword evidence="5" id="KW-0143">Chaperone</keyword>
<comment type="caution">
    <text evidence="8">The sequence shown here is derived from an EMBL/GenBank/DDBJ whole genome shotgun (WGS) entry which is preliminary data.</text>
</comment>
<dbReference type="GO" id="GO:0030968">
    <property type="term" value="P:endoplasmic reticulum unfolded protein response"/>
    <property type="evidence" value="ECO:0007669"/>
    <property type="project" value="TreeGrafter"/>
</dbReference>
<dbReference type="Gene3D" id="3.90.640.10">
    <property type="entry name" value="Actin, Chain A, domain 4"/>
    <property type="match status" value="1"/>
</dbReference>
<dbReference type="GO" id="GO:0034663">
    <property type="term" value="C:endoplasmic reticulum chaperone complex"/>
    <property type="evidence" value="ECO:0007669"/>
    <property type="project" value="TreeGrafter"/>
</dbReference>
<reference evidence="8" key="1">
    <citation type="submission" date="2016-10" db="EMBL/GenBank/DDBJ databases">
        <authorList>
            <person name="Benchimol M."/>
            <person name="Almeida L.G."/>
            <person name="Vasconcelos A.T."/>
            <person name="Perreira-Neves A."/>
            <person name="Rosa I.A."/>
            <person name="Tasca T."/>
            <person name="Bogo M.R."/>
            <person name="de Souza W."/>
        </authorList>
    </citation>
    <scope>NUCLEOTIDE SEQUENCE [LARGE SCALE GENOMIC DNA]</scope>
    <source>
        <strain evidence="8">K</strain>
    </source>
</reference>
<proteinExistence type="predicted"/>
<dbReference type="PANTHER" id="PTHR45639">
    <property type="entry name" value="HSC70CB, ISOFORM G-RELATED"/>
    <property type="match status" value="1"/>
</dbReference>
<evidence type="ECO:0000256" key="2">
    <source>
        <dbReference type="ARBA" id="ARBA00022729"/>
    </source>
</evidence>
<comment type="subcellular location">
    <subcellularLocation>
        <location evidence="1">Endoplasmic reticulum lumen</location>
    </subcellularLocation>
</comment>
<dbReference type="GeneID" id="94845129"/>
<dbReference type="GO" id="GO:0005524">
    <property type="term" value="F:ATP binding"/>
    <property type="evidence" value="ECO:0007669"/>
    <property type="project" value="UniProtKB-KW"/>
</dbReference>
<accession>A0A1J4JFP4</accession>
<feature type="signal peptide" evidence="7">
    <location>
        <begin position="1"/>
        <end position="16"/>
    </location>
</feature>
<dbReference type="Gene3D" id="3.30.420.40">
    <property type="match status" value="2"/>
</dbReference>
<evidence type="ECO:0000256" key="7">
    <source>
        <dbReference type="SAM" id="SignalP"/>
    </source>
</evidence>
<dbReference type="GO" id="GO:0005788">
    <property type="term" value="C:endoplasmic reticulum lumen"/>
    <property type="evidence" value="ECO:0007669"/>
    <property type="project" value="UniProtKB-SubCell"/>
</dbReference>
<dbReference type="OrthoDB" id="10262720at2759"/>
<dbReference type="Proteomes" id="UP000179807">
    <property type="component" value="Unassembled WGS sequence"/>
</dbReference>
<evidence type="ECO:0000256" key="3">
    <source>
        <dbReference type="ARBA" id="ARBA00022741"/>
    </source>
</evidence>
<dbReference type="PROSITE" id="PS01036">
    <property type="entry name" value="HSP70_3"/>
    <property type="match status" value="1"/>
</dbReference>
<feature type="compositionally biased region" description="Polar residues" evidence="6">
    <location>
        <begin position="806"/>
        <end position="829"/>
    </location>
</feature>
<keyword evidence="3" id="KW-0547">Nucleotide-binding</keyword>
<sequence>MMFSLLIIFSQSVHLGIDFGSQFTKTVLAGSMDIPDISINYESKRFTPTFIGFRASPSFDINSNDPISFEDGKLLNPTFGNNAIEIMTLRPWFGTGFLPLFFGLNEAESRRIAKDLFLNTTAARLSFMELSTIFFKLYIDCVSHGKPVNSVTVVVPATFTVPQRREIETAIRGAGFKYLASIDDVDAICHSYSLEKTNKFSSQPRTVLFIDVGAATIKAYCATFEIQKHENGKTGKAISTRLSYSIIKEQGGAYLTRDLVTFIKSKYELEKERVCSDAENRRLFNAAEKLKIQLTLLKTATIIVENVVGDDREIVITRDELDSISENLIKSIIEVSRNASNGIEFDDIEVIGGSSRVPIVLSSIQNEFNVSFIGHSLNADEAIAMGAGYYAQFRSGVSRYQQIQINSPSSIYNISLKITRNEKPKQDSDNGEDSQNQETIEDSEFQICEHYGSCLDNITINESINKLELVYQDSDPHLKTNTFGYKVEMKPNSTILIRFDHNPTDAVSGRVCFNRSFYNYVPLIPLIPIFAASPSYIAVINAQQQRERLGKIRNDLEHFTLRVIDELENNQSVQAFINDEQRFKISSIAERTRKWILEDADSITDEKNFTTKFNHIRDAIMPVYIRMHENKTLMTNIQVMKTAIQLAKFHSLLEWPINKTYINKTEIENFTKLLNETEEWFIKTLNETIDTPLWMDQKVKARDFEIRSKKLTQELIRISKIPPPPKTSIMSTMANKTSNWFKRISKSGIVNKFKNFFKNRPLPKETAKKSTKDGSKQSQKATPKPDLKKDVQKDAQKDMEKDVEKNQANAQETPAPQFEQQKQQPNSDL</sequence>
<dbReference type="PRINTS" id="PR00301">
    <property type="entry name" value="HEATSHOCK70"/>
</dbReference>
<dbReference type="EMBL" id="MLAK01001084">
    <property type="protein sequence ID" value="OHS97936.1"/>
    <property type="molecule type" value="Genomic_DNA"/>
</dbReference>
<feature type="compositionally biased region" description="Basic and acidic residues" evidence="6">
    <location>
        <begin position="762"/>
        <end position="775"/>
    </location>
</feature>
<dbReference type="Gene3D" id="3.30.30.30">
    <property type="match status" value="1"/>
</dbReference>
<feature type="compositionally biased region" description="Basic and acidic residues" evidence="6">
    <location>
        <begin position="783"/>
        <end position="805"/>
    </location>
</feature>
<evidence type="ECO:0008006" key="10">
    <source>
        <dbReference type="Google" id="ProtNLM"/>
    </source>
</evidence>
<keyword evidence="4" id="KW-0067">ATP-binding</keyword>
<dbReference type="InterPro" id="IPR029048">
    <property type="entry name" value="HSP70_C_sf"/>
</dbReference>
<dbReference type="VEuPathDB" id="TrichDB:TRFO_35731"/>
<dbReference type="AlphaFoldDB" id="A0A1J4JFP4"/>
<dbReference type="SUPFAM" id="SSF53067">
    <property type="entry name" value="Actin-like ATPase domain"/>
    <property type="match status" value="2"/>
</dbReference>
<feature type="chain" id="PRO_5009630166" description="DnaK protein" evidence="7">
    <location>
        <begin position="17"/>
        <end position="829"/>
    </location>
</feature>
<dbReference type="Gene3D" id="1.20.1270.10">
    <property type="match status" value="1"/>
</dbReference>
<name>A0A1J4JFP4_9EUKA</name>
<evidence type="ECO:0000256" key="1">
    <source>
        <dbReference type="ARBA" id="ARBA00004319"/>
    </source>
</evidence>
<evidence type="ECO:0000256" key="5">
    <source>
        <dbReference type="ARBA" id="ARBA00023186"/>
    </source>
</evidence>
<dbReference type="PANTHER" id="PTHR45639:SF3">
    <property type="entry name" value="HYPOXIA UP-REGULATED PROTEIN 1"/>
    <property type="match status" value="1"/>
</dbReference>
<dbReference type="GO" id="GO:0140662">
    <property type="term" value="F:ATP-dependent protein folding chaperone"/>
    <property type="evidence" value="ECO:0007669"/>
    <property type="project" value="InterPro"/>
</dbReference>
<dbReference type="RefSeq" id="XP_068351073.1">
    <property type="nucleotide sequence ID" value="XM_068510425.1"/>
</dbReference>
<evidence type="ECO:0000313" key="9">
    <source>
        <dbReference type="Proteomes" id="UP000179807"/>
    </source>
</evidence>
<dbReference type="InterPro" id="IPR018181">
    <property type="entry name" value="Heat_shock_70_CS"/>
</dbReference>
<evidence type="ECO:0000256" key="4">
    <source>
        <dbReference type="ARBA" id="ARBA00022840"/>
    </source>
</evidence>
<keyword evidence="9" id="KW-1185">Reference proteome</keyword>
<dbReference type="InterPro" id="IPR013126">
    <property type="entry name" value="Hsp_70_fam"/>
</dbReference>
<organism evidence="8 9">
    <name type="scientific">Tritrichomonas foetus</name>
    <dbReference type="NCBI Taxonomy" id="1144522"/>
    <lineage>
        <taxon>Eukaryota</taxon>
        <taxon>Metamonada</taxon>
        <taxon>Parabasalia</taxon>
        <taxon>Tritrichomonadida</taxon>
        <taxon>Tritrichomonadidae</taxon>
        <taxon>Tritrichomonas</taxon>
    </lineage>
</organism>
<evidence type="ECO:0000313" key="8">
    <source>
        <dbReference type="EMBL" id="OHS97936.1"/>
    </source>
</evidence>
<evidence type="ECO:0000256" key="6">
    <source>
        <dbReference type="SAM" id="MobiDB-lite"/>
    </source>
</evidence>
<protein>
    <recommendedName>
        <fullName evidence="10">DnaK protein</fullName>
    </recommendedName>
</protein>
<feature type="region of interest" description="Disordered" evidence="6">
    <location>
        <begin position="760"/>
        <end position="829"/>
    </location>
</feature>
<dbReference type="Pfam" id="PF00012">
    <property type="entry name" value="HSP70"/>
    <property type="match status" value="1"/>
</dbReference>
<keyword evidence="2 7" id="KW-0732">Signal</keyword>